<evidence type="ECO:0000313" key="8">
    <source>
        <dbReference type="EMBL" id="JAG43570.1"/>
    </source>
</evidence>
<keyword evidence="3" id="KW-0547">Nucleotide-binding</keyword>
<evidence type="ECO:0000313" key="9">
    <source>
        <dbReference type="EMBL" id="JAP99430.1"/>
    </source>
</evidence>
<evidence type="ECO:0000259" key="7">
    <source>
        <dbReference type="SMART" id="SM00387"/>
    </source>
</evidence>
<feature type="region of interest" description="Disordered" evidence="6">
    <location>
        <begin position="217"/>
        <end position="242"/>
    </location>
</feature>
<dbReference type="GO" id="GO:0051082">
    <property type="term" value="F:unfolded protein binding"/>
    <property type="evidence" value="ECO:0007669"/>
    <property type="project" value="InterPro"/>
</dbReference>
<evidence type="ECO:0000256" key="2">
    <source>
        <dbReference type="ARBA" id="ARBA00021845"/>
    </source>
</evidence>
<dbReference type="Pfam" id="PF00183">
    <property type="entry name" value="HSP90"/>
    <property type="match status" value="1"/>
</dbReference>
<dbReference type="InterPro" id="IPR003594">
    <property type="entry name" value="HATPase_dom"/>
</dbReference>
<keyword evidence="4" id="KW-0067">ATP-binding</keyword>
<dbReference type="EMBL" id="GDHC01019198">
    <property type="protein sequence ID" value="JAP99430.1"/>
    <property type="molecule type" value="Transcribed_RNA"/>
</dbReference>
<keyword evidence="8" id="KW-0346">Stress response</keyword>
<dbReference type="InterPro" id="IPR020568">
    <property type="entry name" value="Ribosomal_Su5_D2-typ_SF"/>
</dbReference>
<comment type="similarity">
    <text evidence="1">Belongs to the heat shock protein 90 family.</text>
</comment>
<evidence type="ECO:0000256" key="5">
    <source>
        <dbReference type="ARBA" id="ARBA00023186"/>
    </source>
</evidence>
<dbReference type="PRINTS" id="PR00775">
    <property type="entry name" value="HEATSHOCK90"/>
</dbReference>
<dbReference type="InterPro" id="IPR036890">
    <property type="entry name" value="HATPase_C_sf"/>
</dbReference>
<dbReference type="PROSITE" id="PS00298">
    <property type="entry name" value="HSP90"/>
    <property type="match status" value="1"/>
</dbReference>
<protein>
    <recommendedName>
        <fullName evidence="2">Heat shock protein 83</fullName>
    </recommendedName>
</protein>
<dbReference type="Gene3D" id="3.30.230.80">
    <property type="match status" value="1"/>
</dbReference>
<dbReference type="Gene3D" id="3.30.565.10">
    <property type="entry name" value="Histidine kinase-like ATPase, C-terminal domain"/>
    <property type="match status" value="1"/>
</dbReference>
<dbReference type="InterPro" id="IPR001404">
    <property type="entry name" value="Hsp90_fam"/>
</dbReference>
<dbReference type="PANTHER" id="PTHR11528">
    <property type="entry name" value="HEAT SHOCK PROTEIN 90 FAMILY MEMBER"/>
    <property type="match status" value="1"/>
</dbReference>
<dbReference type="GO" id="GO:0016887">
    <property type="term" value="F:ATP hydrolysis activity"/>
    <property type="evidence" value="ECO:0007669"/>
    <property type="project" value="InterPro"/>
</dbReference>
<dbReference type="InterPro" id="IPR019805">
    <property type="entry name" value="Heat_shock_protein_90_CS"/>
</dbReference>
<dbReference type="SUPFAM" id="SSF55874">
    <property type="entry name" value="ATPase domain of HSP90 chaperone/DNA topoisomerase II/histidine kinase"/>
    <property type="match status" value="1"/>
</dbReference>
<sequence length="343" mass="39297">MTVEQFAFNADIAQLMSLIINAFYTNKEIFLRELISNASDALDKIRYESLTDSNVLSSEPELKITIVPNKEDNTLTIQDSGIGMTREELIQNLGTIAKSGTKSFMEAIQAGADLSMIGQFGVGFYSAYLVAEQVDVYTKHNSDKQYKWTSQAGSSFTIEEDTTSETITRGTRIVLHLKRGLEEYTNPERLEELVKKHSEFIGFPINLLTQVKKEIEVDEEEESADKGEDKEKDEDVVEEKEKKKVKKEVVEPQTKLLNTMKPIWTRDPEDVTQQEYASFYQQITGDWQEHLAVKHFKVEGQLEFTAILFVPKSAPNEMFETNRKANNIKLYVRRVFIMDDCKD</sequence>
<dbReference type="FunFam" id="3.30.565.10:FF:000005">
    <property type="entry name" value="Heat shock protein 90"/>
    <property type="match status" value="1"/>
</dbReference>
<evidence type="ECO:0000256" key="4">
    <source>
        <dbReference type="ARBA" id="ARBA00022840"/>
    </source>
</evidence>
<evidence type="ECO:0000256" key="3">
    <source>
        <dbReference type="ARBA" id="ARBA00022741"/>
    </source>
</evidence>
<dbReference type="AlphaFoldDB" id="A0A0A9ZJL7"/>
<feature type="domain" description="Histidine kinase/HSP90-like ATPase" evidence="7">
    <location>
        <begin position="26"/>
        <end position="181"/>
    </location>
</feature>
<dbReference type="SUPFAM" id="SSF54211">
    <property type="entry name" value="Ribosomal protein S5 domain 2-like"/>
    <property type="match status" value="1"/>
</dbReference>
<dbReference type="SMART" id="SM00387">
    <property type="entry name" value="HATPase_c"/>
    <property type="match status" value="1"/>
</dbReference>
<dbReference type="CDD" id="cd16927">
    <property type="entry name" value="HATPase_Hsp90-like"/>
    <property type="match status" value="1"/>
</dbReference>
<gene>
    <name evidence="8" type="primary">HSP90AA1_2</name>
    <name evidence="9" type="synonym">HSP90AA1_3</name>
    <name evidence="8" type="ORF">CM83_6884</name>
    <name evidence="9" type="ORF">g.24064</name>
</gene>
<proteinExistence type="inferred from homology"/>
<name>A0A0A9ZJL7_LYGHE</name>
<dbReference type="InterPro" id="IPR020575">
    <property type="entry name" value="Hsp90_N"/>
</dbReference>
<accession>A0A0A9ZJL7</accession>
<reference evidence="8" key="1">
    <citation type="journal article" date="2014" name="PLoS ONE">
        <title>Transcriptome-Based Identification of ABC Transporters in the Western Tarnished Plant Bug Lygus hesperus.</title>
        <authorList>
            <person name="Hull J.J."/>
            <person name="Chaney K."/>
            <person name="Geib S.M."/>
            <person name="Fabrick J.A."/>
            <person name="Brent C.S."/>
            <person name="Walsh D."/>
            <person name="Lavine L.C."/>
        </authorList>
    </citation>
    <scope>NUCLEOTIDE SEQUENCE</scope>
</reference>
<dbReference type="EMBL" id="GBHO01000034">
    <property type="protein sequence ID" value="JAG43570.1"/>
    <property type="molecule type" value="Transcribed_RNA"/>
</dbReference>
<dbReference type="GO" id="GO:0140662">
    <property type="term" value="F:ATP-dependent protein folding chaperone"/>
    <property type="evidence" value="ECO:0007669"/>
    <property type="project" value="InterPro"/>
</dbReference>
<dbReference type="GO" id="GO:0005524">
    <property type="term" value="F:ATP binding"/>
    <property type="evidence" value="ECO:0007669"/>
    <property type="project" value="UniProtKB-KW"/>
</dbReference>
<evidence type="ECO:0000256" key="6">
    <source>
        <dbReference type="SAM" id="MobiDB-lite"/>
    </source>
</evidence>
<evidence type="ECO:0000256" key="1">
    <source>
        <dbReference type="ARBA" id="ARBA00008239"/>
    </source>
</evidence>
<reference evidence="9" key="3">
    <citation type="journal article" date="2016" name="Gigascience">
        <title>De novo construction of an expanded transcriptome assembly for the western tarnished plant bug, Lygus hesperus.</title>
        <authorList>
            <person name="Tassone E.E."/>
            <person name="Geib S.M."/>
            <person name="Hall B."/>
            <person name="Fabrick J.A."/>
            <person name="Brent C.S."/>
            <person name="Hull J.J."/>
        </authorList>
    </citation>
    <scope>NUCLEOTIDE SEQUENCE</scope>
</reference>
<reference evidence="8" key="2">
    <citation type="submission" date="2014-07" db="EMBL/GenBank/DDBJ databases">
        <authorList>
            <person name="Hull J."/>
        </authorList>
    </citation>
    <scope>NUCLEOTIDE SEQUENCE</scope>
</reference>
<organism evidence="8">
    <name type="scientific">Lygus hesperus</name>
    <name type="common">Western plant bug</name>
    <dbReference type="NCBI Taxonomy" id="30085"/>
    <lineage>
        <taxon>Eukaryota</taxon>
        <taxon>Metazoa</taxon>
        <taxon>Ecdysozoa</taxon>
        <taxon>Arthropoda</taxon>
        <taxon>Hexapoda</taxon>
        <taxon>Insecta</taxon>
        <taxon>Pterygota</taxon>
        <taxon>Neoptera</taxon>
        <taxon>Paraneoptera</taxon>
        <taxon>Hemiptera</taxon>
        <taxon>Heteroptera</taxon>
        <taxon>Panheteroptera</taxon>
        <taxon>Cimicomorpha</taxon>
        <taxon>Miridae</taxon>
        <taxon>Mirini</taxon>
        <taxon>Lygus</taxon>
    </lineage>
</organism>
<dbReference type="NCBIfam" id="NF003555">
    <property type="entry name" value="PRK05218.1"/>
    <property type="match status" value="1"/>
</dbReference>
<keyword evidence="5" id="KW-0143">Chaperone</keyword>
<dbReference type="Pfam" id="PF13589">
    <property type="entry name" value="HATPase_c_3"/>
    <property type="match status" value="1"/>
</dbReference>